<dbReference type="RefSeq" id="WP_308980597.1">
    <property type="nucleotide sequence ID" value="NZ_JAVIDL010000001.1"/>
</dbReference>
<gene>
    <name evidence="1" type="ORF">RFH47_00875</name>
</gene>
<proteinExistence type="predicted"/>
<accession>A0AAW8J4L0</accession>
<comment type="caution">
    <text evidence="1">The sequence shown here is derived from an EMBL/GenBank/DDBJ whole genome shotgun (WGS) entry which is preliminary data.</text>
</comment>
<dbReference type="EMBL" id="JAVIDL010000001">
    <property type="protein sequence ID" value="MDQ8934303.1"/>
    <property type="molecule type" value="Genomic_DNA"/>
</dbReference>
<dbReference type="AlphaFoldDB" id="A0AAW8J4L0"/>
<evidence type="ECO:0000313" key="1">
    <source>
        <dbReference type="EMBL" id="MDQ8934303.1"/>
    </source>
</evidence>
<evidence type="ECO:0000313" key="2">
    <source>
        <dbReference type="Proteomes" id="UP001243844"/>
    </source>
</evidence>
<organism evidence="1 2">
    <name type="scientific">Acinetobacter rudis</name>
    <dbReference type="NCBI Taxonomy" id="632955"/>
    <lineage>
        <taxon>Bacteria</taxon>
        <taxon>Pseudomonadati</taxon>
        <taxon>Pseudomonadota</taxon>
        <taxon>Gammaproteobacteria</taxon>
        <taxon>Moraxellales</taxon>
        <taxon>Moraxellaceae</taxon>
        <taxon>Acinetobacter</taxon>
    </lineage>
</organism>
<sequence length="53" mass="6053">MSRTPRFFTQEQIKNQKNRIKLAIASGLIAVTHTDKIDNALKQLDLIIKTAMK</sequence>
<name>A0AAW8J4L0_9GAMM</name>
<reference evidence="1" key="1">
    <citation type="submission" date="2023-08" db="EMBL/GenBank/DDBJ databases">
        <title>Emergence of clinically-relevant ST2 carbapenem-resistant Acinetobacter baumannii strains in hospital sewages in Zhejiang, East of China.</title>
        <authorList>
            <person name="Kaichao C."/>
            <person name="Zhang R."/>
        </authorList>
    </citation>
    <scope>NUCLEOTIDE SEQUENCE</scope>
    <source>
        <strain evidence="1">M-RB-37</strain>
    </source>
</reference>
<protein>
    <submittedName>
        <fullName evidence="1">Uncharacterized protein</fullName>
    </submittedName>
</protein>
<dbReference type="Proteomes" id="UP001243844">
    <property type="component" value="Unassembled WGS sequence"/>
</dbReference>